<dbReference type="Proteomes" id="UP001161247">
    <property type="component" value="Chromosome 3"/>
</dbReference>
<dbReference type="GO" id="GO:0000214">
    <property type="term" value="C:tRNA-intron endonuclease complex"/>
    <property type="evidence" value="ECO:0007669"/>
    <property type="project" value="TreeGrafter"/>
</dbReference>
<dbReference type="EMBL" id="OX459120">
    <property type="protein sequence ID" value="CAI9097360.1"/>
    <property type="molecule type" value="Genomic_DNA"/>
</dbReference>
<dbReference type="Pfam" id="PF12928">
    <property type="entry name" value="tRNA_int_end_N2"/>
    <property type="match status" value="1"/>
</dbReference>
<evidence type="ECO:0000256" key="2">
    <source>
        <dbReference type="ARBA" id="ARBA00022694"/>
    </source>
</evidence>
<evidence type="ECO:0000256" key="1">
    <source>
        <dbReference type="ARBA" id="ARBA00005736"/>
    </source>
</evidence>
<reference evidence="4" key="1">
    <citation type="submission" date="2023-03" db="EMBL/GenBank/DDBJ databases">
        <authorList>
            <person name="Julca I."/>
        </authorList>
    </citation>
    <scope>NUCLEOTIDE SEQUENCE</scope>
</reference>
<gene>
    <name evidence="4" type="ORF">OLC1_LOCUS7864</name>
</gene>
<dbReference type="InterPro" id="IPR024336">
    <property type="entry name" value="tRNA_splic_suSen54_N"/>
</dbReference>
<comment type="similarity">
    <text evidence="1">Belongs to the SEN54 family.</text>
</comment>
<evidence type="ECO:0000259" key="3">
    <source>
        <dbReference type="Pfam" id="PF12928"/>
    </source>
</evidence>
<evidence type="ECO:0000313" key="5">
    <source>
        <dbReference type="Proteomes" id="UP001161247"/>
    </source>
</evidence>
<evidence type="ECO:0000313" key="4">
    <source>
        <dbReference type="EMBL" id="CAI9097360.1"/>
    </source>
</evidence>
<name>A0AAV1CP39_OLDCO</name>
<dbReference type="PANTHER" id="PTHR21027">
    <property type="entry name" value="TRNA-SPLICING ENDONUCLEASE SUBUNIT SEN54"/>
    <property type="match status" value="1"/>
</dbReference>
<dbReference type="PANTHER" id="PTHR21027:SF1">
    <property type="entry name" value="TRNA-SPLICING ENDONUCLEASE SUBUNIT SEN54"/>
    <property type="match status" value="1"/>
</dbReference>
<dbReference type="AlphaFoldDB" id="A0AAV1CP39"/>
<feature type="domain" description="tRNA-splicing endonuclease subunit Sen54 N-terminal" evidence="3">
    <location>
        <begin position="59"/>
        <end position="112"/>
    </location>
</feature>
<protein>
    <submittedName>
        <fullName evidence="4">OLC1v1033763C1</fullName>
    </submittedName>
</protein>
<keyword evidence="5" id="KW-1185">Reference proteome</keyword>
<sequence>MGIAMYTLRKQPSSGVGAMEAKALASPSESSDAGGCLEDLNDDENSYASGCRSNLQCRKVASTGRWIDDLGMAELVLRKGNTWNSTGIIRNGKVLCFIEETLFLAEIGAFKILNDDNTILPMREIYGKALEAKNGCLWESFEAYKRLKSLGYIIGRHGISWSVKSVGTILPPEGLSDIDKKDFESIESTHISKTFTGMQRKEVQPIFDVYNPSSKFKKSSPGHPSFVLCLARGQPPSKQEVEDLENRCGCPLKFCKVDVGRTSFFSIDRVELPALP</sequence>
<proteinExistence type="inferred from homology"/>
<organism evidence="4 5">
    <name type="scientific">Oldenlandia corymbosa var. corymbosa</name>
    <dbReference type="NCBI Taxonomy" id="529605"/>
    <lineage>
        <taxon>Eukaryota</taxon>
        <taxon>Viridiplantae</taxon>
        <taxon>Streptophyta</taxon>
        <taxon>Embryophyta</taxon>
        <taxon>Tracheophyta</taxon>
        <taxon>Spermatophyta</taxon>
        <taxon>Magnoliopsida</taxon>
        <taxon>eudicotyledons</taxon>
        <taxon>Gunneridae</taxon>
        <taxon>Pentapetalae</taxon>
        <taxon>asterids</taxon>
        <taxon>lamiids</taxon>
        <taxon>Gentianales</taxon>
        <taxon>Rubiaceae</taxon>
        <taxon>Rubioideae</taxon>
        <taxon>Spermacoceae</taxon>
        <taxon>Hedyotis-Oldenlandia complex</taxon>
        <taxon>Oldenlandia</taxon>
    </lineage>
</organism>
<keyword evidence="2" id="KW-0819">tRNA processing</keyword>
<dbReference type="InterPro" id="IPR024337">
    <property type="entry name" value="tRNA_splic_suSen54"/>
</dbReference>
<accession>A0AAV1CP39</accession>
<dbReference type="GO" id="GO:0000379">
    <property type="term" value="P:tRNA-type intron splice site recognition and cleavage"/>
    <property type="evidence" value="ECO:0007669"/>
    <property type="project" value="TreeGrafter"/>
</dbReference>